<dbReference type="InterPro" id="IPR057666">
    <property type="entry name" value="DrpA_SLOG"/>
</dbReference>
<evidence type="ECO:0000259" key="2">
    <source>
        <dbReference type="Pfam" id="PF02481"/>
    </source>
</evidence>
<keyword evidence="4" id="KW-1185">Reference proteome</keyword>
<dbReference type="NCBIfam" id="TIGR00732">
    <property type="entry name" value="dprA"/>
    <property type="match status" value="1"/>
</dbReference>
<dbReference type="Pfam" id="PF02481">
    <property type="entry name" value="DNA_processg_A"/>
    <property type="match status" value="1"/>
</dbReference>
<protein>
    <submittedName>
        <fullName evidence="3">DNA processing protein</fullName>
    </submittedName>
</protein>
<dbReference type="AlphaFoldDB" id="A0A1I1NUC1"/>
<dbReference type="PANTHER" id="PTHR43022">
    <property type="entry name" value="PROTEIN SMF"/>
    <property type="match status" value="1"/>
</dbReference>
<comment type="similarity">
    <text evidence="1">Belongs to the DprA/Smf family.</text>
</comment>
<feature type="domain" description="Smf/DprA SLOG" evidence="2">
    <location>
        <begin position="93"/>
        <end position="303"/>
    </location>
</feature>
<evidence type="ECO:0000313" key="4">
    <source>
        <dbReference type="Proteomes" id="UP000199207"/>
    </source>
</evidence>
<dbReference type="InterPro" id="IPR003488">
    <property type="entry name" value="DprA"/>
</dbReference>
<evidence type="ECO:0000313" key="3">
    <source>
        <dbReference type="EMBL" id="SFD00922.1"/>
    </source>
</evidence>
<dbReference type="Proteomes" id="UP000199207">
    <property type="component" value="Unassembled WGS sequence"/>
</dbReference>
<dbReference type="Gene3D" id="3.40.50.450">
    <property type="match status" value="1"/>
</dbReference>
<dbReference type="OrthoDB" id="9785707at2"/>
<accession>A0A1I1NUC1</accession>
<dbReference type="STRING" id="910347.SAMN05421773_108163"/>
<reference evidence="3 4" key="1">
    <citation type="submission" date="2016-10" db="EMBL/GenBank/DDBJ databases">
        <authorList>
            <person name="de Groot N.N."/>
        </authorList>
    </citation>
    <scope>NUCLEOTIDE SEQUENCE [LARGE SCALE GENOMIC DNA]</scope>
    <source>
        <strain evidence="3 4">CGMCC 4.5739</strain>
    </source>
</reference>
<organism evidence="3 4">
    <name type="scientific">Streptomyces aidingensis</name>
    <dbReference type="NCBI Taxonomy" id="910347"/>
    <lineage>
        <taxon>Bacteria</taxon>
        <taxon>Bacillati</taxon>
        <taxon>Actinomycetota</taxon>
        <taxon>Actinomycetes</taxon>
        <taxon>Kitasatosporales</taxon>
        <taxon>Streptomycetaceae</taxon>
        <taxon>Streptomyces</taxon>
    </lineage>
</organism>
<sequence length="397" mass="41707">MMPGPGSGRGERPVAQEGERLARAALCRIGEPGDEAMGRWLDALGPEEVWRALRDGRRLPEVSDARWAGLLLRAARTDPVRDLATAAACGARLVCPGDPEWPSQLDDLGPARPVALWVRGAPSARFLALRSVSLVGARACTDYGSHVATELAAGLGERGWTVVSGAAYGIDAAAHRGALATGGPTVAVLACGVDVCYPPRHRELLTRIAEQGLVIAELPPGDHPTRHRFLQRNRVLAALTRGTVVVEAAVRSGALVTARHARRLHRQVMGVPGPVCSAQSHGVHQLLRDGACLVTAADEITELTGAMGELAGQRPGPLLARDLLSEAGARVLEALPARGTAAPLREIAAGACTAEPDALARLHELRALGFVERLGEEWRLSAPPGRASAAHTTEIHG</sequence>
<evidence type="ECO:0000256" key="1">
    <source>
        <dbReference type="ARBA" id="ARBA00006525"/>
    </source>
</evidence>
<proteinExistence type="inferred from homology"/>
<gene>
    <name evidence="3" type="ORF">SAMN05421773_108163</name>
</gene>
<dbReference type="PANTHER" id="PTHR43022:SF1">
    <property type="entry name" value="PROTEIN SMF"/>
    <property type="match status" value="1"/>
</dbReference>
<dbReference type="GO" id="GO:0009294">
    <property type="term" value="P:DNA-mediated transformation"/>
    <property type="evidence" value="ECO:0007669"/>
    <property type="project" value="InterPro"/>
</dbReference>
<dbReference type="SUPFAM" id="SSF102405">
    <property type="entry name" value="MCP/YpsA-like"/>
    <property type="match status" value="1"/>
</dbReference>
<name>A0A1I1NUC1_9ACTN</name>
<dbReference type="EMBL" id="FOLM01000008">
    <property type="protein sequence ID" value="SFD00922.1"/>
    <property type="molecule type" value="Genomic_DNA"/>
</dbReference>